<evidence type="ECO:0000256" key="2">
    <source>
        <dbReference type="SAM" id="Phobius"/>
    </source>
</evidence>
<feature type="compositionally biased region" description="Polar residues" evidence="1">
    <location>
        <begin position="15"/>
        <end position="30"/>
    </location>
</feature>
<keyword evidence="2" id="KW-0812">Transmembrane</keyword>
<keyword evidence="2" id="KW-1133">Transmembrane helix</keyword>
<gene>
    <name evidence="3" type="ORF">D0Y65_049328</name>
</gene>
<feature type="region of interest" description="Disordered" evidence="1">
    <location>
        <begin position="1"/>
        <end position="32"/>
    </location>
</feature>
<reference evidence="3 4" key="1">
    <citation type="submission" date="2018-09" db="EMBL/GenBank/DDBJ databases">
        <title>A high-quality reference genome of wild soybean provides a powerful tool to mine soybean genomes.</title>
        <authorList>
            <person name="Xie M."/>
            <person name="Chung C.Y.L."/>
            <person name="Li M.-W."/>
            <person name="Wong F.-L."/>
            <person name="Chan T.-F."/>
            <person name="Lam H.-M."/>
        </authorList>
    </citation>
    <scope>NUCLEOTIDE SEQUENCE [LARGE SCALE GENOMIC DNA]</scope>
    <source>
        <strain evidence="4">cv. W05</strain>
        <tissue evidence="3">Hypocotyl of etiolated seedlings</tissue>
    </source>
</reference>
<evidence type="ECO:0000256" key="1">
    <source>
        <dbReference type="SAM" id="MobiDB-lite"/>
    </source>
</evidence>
<accession>A0A445FWH4</accession>
<proteinExistence type="predicted"/>
<feature type="transmembrane region" description="Helical" evidence="2">
    <location>
        <begin position="138"/>
        <end position="158"/>
    </location>
</feature>
<feature type="compositionally biased region" description="Basic and acidic residues" evidence="1">
    <location>
        <begin position="1"/>
        <end position="11"/>
    </location>
</feature>
<dbReference type="Gramene" id="XM_028356871.1">
    <property type="protein sequence ID" value="XP_028212672.1"/>
    <property type="gene ID" value="LOC114395161"/>
</dbReference>
<comment type="caution">
    <text evidence="3">The sequence shown here is derived from an EMBL/GenBank/DDBJ whole genome shotgun (WGS) entry which is preliminary data.</text>
</comment>
<evidence type="ECO:0000313" key="4">
    <source>
        <dbReference type="Proteomes" id="UP000289340"/>
    </source>
</evidence>
<feature type="transmembrane region" description="Helical" evidence="2">
    <location>
        <begin position="189"/>
        <end position="208"/>
    </location>
</feature>
<protein>
    <submittedName>
        <fullName evidence="3">Uncharacterized protein</fullName>
    </submittedName>
</protein>
<dbReference type="EMBL" id="QZWG01000018">
    <property type="protein sequence ID" value="RZB53271.1"/>
    <property type="molecule type" value="Genomic_DNA"/>
</dbReference>
<sequence length="311" mass="34773">MASDEAWRTSEEQNESNIIGTSISPNNVESGITDDTEVVGQQQPDRPMRDNYLRIFSMLDDYRITDDTEVVGQQQPDRPMRDNYLLFGHHRRQTRRLPMERHRRYPPNDVHGRWIVPPGNPSSLMSFKEAVVSNARRIPLHSLLILLFACVAIMKYLAKELSSQFLLESVNYPAATQAPVSLGEAFQGFLTEIAYETAMMMVFLLAFLVSCPRPLFGVAMVATSFLGLFLYIPDLVGKAPGIVVTCGFFTMPLICFTTIVAFVLTLVFVFLAVFFVYFIYGCARGAGISTGGELEVAMQDSPVDVEEGEVN</sequence>
<feature type="transmembrane region" description="Helical" evidence="2">
    <location>
        <begin position="253"/>
        <end position="280"/>
    </location>
</feature>
<feature type="transmembrane region" description="Helical" evidence="2">
    <location>
        <begin position="215"/>
        <end position="233"/>
    </location>
</feature>
<keyword evidence="2" id="KW-0472">Membrane</keyword>
<name>A0A445FWH4_GLYSO</name>
<dbReference type="Gramene" id="XM_028356870.1">
    <property type="protein sequence ID" value="XP_028212671.1"/>
    <property type="gene ID" value="LOC114395161"/>
</dbReference>
<dbReference type="EMBL" id="QZWG01000018">
    <property type="protein sequence ID" value="RZB53270.1"/>
    <property type="molecule type" value="Genomic_DNA"/>
</dbReference>
<organism evidence="3 4">
    <name type="scientific">Glycine soja</name>
    <name type="common">Wild soybean</name>
    <dbReference type="NCBI Taxonomy" id="3848"/>
    <lineage>
        <taxon>Eukaryota</taxon>
        <taxon>Viridiplantae</taxon>
        <taxon>Streptophyta</taxon>
        <taxon>Embryophyta</taxon>
        <taxon>Tracheophyta</taxon>
        <taxon>Spermatophyta</taxon>
        <taxon>Magnoliopsida</taxon>
        <taxon>eudicotyledons</taxon>
        <taxon>Gunneridae</taxon>
        <taxon>Pentapetalae</taxon>
        <taxon>rosids</taxon>
        <taxon>fabids</taxon>
        <taxon>Fabales</taxon>
        <taxon>Fabaceae</taxon>
        <taxon>Papilionoideae</taxon>
        <taxon>50 kb inversion clade</taxon>
        <taxon>NPAAA clade</taxon>
        <taxon>indigoferoid/millettioid clade</taxon>
        <taxon>Phaseoleae</taxon>
        <taxon>Glycine</taxon>
        <taxon>Glycine subgen. Soja</taxon>
    </lineage>
</organism>
<dbReference type="Proteomes" id="UP000289340">
    <property type="component" value="Chromosome 18"/>
</dbReference>
<evidence type="ECO:0000313" key="3">
    <source>
        <dbReference type="EMBL" id="RZB53270.1"/>
    </source>
</evidence>
<dbReference type="AlphaFoldDB" id="A0A445FWH4"/>
<keyword evidence="4" id="KW-1185">Reference proteome</keyword>